<evidence type="ECO:0000313" key="1">
    <source>
        <dbReference type="EMBL" id="GMA39146.1"/>
    </source>
</evidence>
<gene>
    <name evidence="1" type="ORF">GCM10025883_11910</name>
</gene>
<organism evidence="1 2">
    <name type="scientific">Mobilicoccus caccae</name>
    <dbReference type="NCBI Taxonomy" id="1859295"/>
    <lineage>
        <taxon>Bacteria</taxon>
        <taxon>Bacillati</taxon>
        <taxon>Actinomycetota</taxon>
        <taxon>Actinomycetes</taxon>
        <taxon>Micrococcales</taxon>
        <taxon>Dermatophilaceae</taxon>
        <taxon>Mobilicoccus</taxon>
    </lineage>
</organism>
<reference evidence="2" key="1">
    <citation type="journal article" date="2019" name="Int. J. Syst. Evol. Microbiol.">
        <title>The Global Catalogue of Microorganisms (GCM) 10K type strain sequencing project: providing services to taxonomists for standard genome sequencing and annotation.</title>
        <authorList>
            <consortium name="The Broad Institute Genomics Platform"/>
            <consortium name="The Broad Institute Genome Sequencing Center for Infectious Disease"/>
            <person name="Wu L."/>
            <person name="Ma J."/>
        </authorList>
    </citation>
    <scope>NUCLEOTIDE SEQUENCE [LARGE SCALE GENOMIC DNA]</scope>
    <source>
        <strain evidence="2">NBRC 113072</strain>
    </source>
</reference>
<name>A0ABQ6IN37_9MICO</name>
<proteinExistence type="predicted"/>
<comment type="caution">
    <text evidence="1">The sequence shown here is derived from an EMBL/GenBank/DDBJ whole genome shotgun (WGS) entry which is preliminary data.</text>
</comment>
<accession>A0ABQ6IN37</accession>
<keyword evidence="2" id="KW-1185">Reference proteome</keyword>
<dbReference type="Proteomes" id="UP001157126">
    <property type="component" value="Unassembled WGS sequence"/>
</dbReference>
<evidence type="ECO:0000313" key="2">
    <source>
        <dbReference type="Proteomes" id="UP001157126"/>
    </source>
</evidence>
<dbReference type="EMBL" id="BSUO01000001">
    <property type="protein sequence ID" value="GMA39146.1"/>
    <property type="molecule type" value="Genomic_DNA"/>
</dbReference>
<protein>
    <submittedName>
        <fullName evidence="1">Uncharacterized protein</fullName>
    </submittedName>
</protein>
<sequence>MVSNSATVMDLSVTLAQSSMTGFSGAYAHHDRSPVVPRLASPSSTSASACSQLIVCHFPLPRSPTRLSGWVIRRESWAVWMPACPLRQAMPPARERASRVIVPIPTTASANGVS</sequence>